<evidence type="ECO:0000256" key="1">
    <source>
        <dbReference type="SAM" id="MobiDB-lite"/>
    </source>
</evidence>
<sequence length="614" mass="68759">MNPLQSGNFDFPPASPSSSSDTPPNLHPSRFPAPTSASNSTLTPASPHFPPLSSLPTQQARLRQLQDVLRLEREDREDTSPSDPPSILSHISTDHRRHQGIVRNITTPHDPIGWPPRPGATTQRSNPTTTAEHRPRRRATPSERYLQRPPPSVRQRSSAEHLAQSRLTLESIRSRDNDIPSNHSLNEDITTLEYEGEAEVNRRNKRRKLDVDSCGAGLSGFSYGRYGQVEPGELSMQIVSCDGGNYAEDDGGSRDYWAENVLRKDSSVYCTKSNRCNLVLRHKGGTAFTLTELDIKAPRRGFTAPVREGMIFISMTSGDLLSRTAQYQIHYSSPPSHILPSNSGRMSNRQSRRSTAPPFRTPDAAQMETHRLISELNRRSDLSYLMPTTFSHRDGEQMESMPTHIHTPLNNAEDGENDRPILDAGENCDFPLHIVDDSEQGHADITTPSPPPFVVTTEYTDEEHETNPDSTSEWDGRAMRGAVSTYSDEDDDEPFGGRISARRSIGGRWEERWRLFGRSPVDLQARMVPGSIEATLQAEPSHPPLREEEILAPHARFSIKKDKSKCSIKFDPPVSGRFILLKLWSQSRDENIDIQSIVAHGFAGPRYFPAVEMR</sequence>
<reference evidence="2" key="1">
    <citation type="submission" date="2021-03" db="EMBL/GenBank/DDBJ databases">
        <title>Comparative genomics and phylogenomic investigation of the class Geoglossomycetes provide insights into ecological specialization and systematics.</title>
        <authorList>
            <person name="Melie T."/>
            <person name="Pirro S."/>
            <person name="Miller A.N."/>
            <person name="Quandt A."/>
        </authorList>
    </citation>
    <scope>NUCLEOTIDE SEQUENCE</scope>
    <source>
        <strain evidence="2">GBOQ0MN5Z8</strain>
    </source>
</reference>
<feature type="compositionally biased region" description="Polar residues" evidence="1">
    <location>
        <begin position="35"/>
        <end position="44"/>
    </location>
</feature>
<evidence type="ECO:0000313" key="2">
    <source>
        <dbReference type="EMBL" id="KAH0538740.1"/>
    </source>
</evidence>
<feature type="compositionally biased region" description="Polar residues" evidence="1">
    <location>
        <begin position="332"/>
        <end position="349"/>
    </location>
</feature>
<feature type="compositionally biased region" description="Polar residues" evidence="1">
    <location>
        <begin position="120"/>
        <end position="130"/>
    </location>
</feature>
<dbReference type="Proteomes" id="UP000698800">
    <property type="component" value="Unassembled WGS sequence"/>
</dbReference>
<dbReference type="EMBL" id="JAGHQL010000098">
    <property type="protein sequence ID" value="KAH0538740.1"/>
    <property type="molecule type" value="Genomic_DNA"/>
</dbReference>
<protein>
    <submittedName>
        <fullName evidence="2">Uncharacterized protein</fullName>
    </submittedName>
</protein>
<dbReference type="AlphaFoldDB" id="A0A9P8KWT1"/>
<comment type="caution">
    <text evidence="2">The sequence shown here is derived from an EMBL/GenBank/DDBJ whole genome shotgun (WGS) entry which is preliminary data.</text>
</comment>
<feature type="region of interest" description="Disordered" evidence="1">
    <location>
        <begin position="72"/>
        <end position="184"/>
    </location>
</feature>
<accession>A0A9P8KWT1</accession>
<evidence type="ECO:0000313" key="3">
    <source>
        <dbReference type="Proteomes" id="UP000698800"/>
    </source>
</evidence>
<feature type="region of interest" description="Disordered" evidence="1">
    <location>
        <begin position="332"/>
        <end position="362"/>
    </location>
</feature>
<proteinExistence type="predicted"/>
<gene>
    <name evidence="2" type="ORF">FGG08_004692</name>
</gene>
<organism evidence="2 3">
    <name type="scientific">Glutinoglossum americanum</name>
    <dbReference type="NCBI Taxonomy" id="1670608"/>
    <lineage>
        <taxon>Eukaryota</taxon>
        <taxon>Fungi</taxon>
        <taxon>Dikarya</taxon>
        <taxon>Ascomycota</taxon>
        <taxon>Pezizomycotina</taxon>
        <taxon>Geoglossomycetes</taxon>
        <taxon>Geoglossales</taxon>
        <taxon>Geoglossaceae</taxon>
        <taxon>Glutinoglossum</taxon>
    </lineage>
</organism>
<feature type="region of interest" description="Disordered" evidence="1">
    <location>
        <begin position="1"/>
        <end position="57"/>
    </location>
</feature>
<name>A0A9P8KWT1_9PEZI</name>
<dbReference type="OrthoDB" id="2351940at2759"/>
<keyword evidence="3" id="KW-1185">Reference proteome</keyword>